<organism evidence="2 3">
    <name type="scientific">Eimeria acervulina</name>
    <name type="common">Coccidian parasite</name>
    <dbReference type="NCBI Taxonomy" id="5801"/>
    <lineage>
        <taxon>Eukaryota</taxon>
        <taxon>Sar</taxon>
        <taxon>Alveolata</taxon>
        <taxon>Apicomplexa</taxon>
        <taxon>Conoidasida</taxon>
        <taxon>Coccidia</taxon>
        <taxon>Eucoccidiorida</taxon>
        <taxon>Eimeriorina</taxon>
        <taxon>Eimeriidae</taxon>
        <taxon>Eimeria</taxon>
    </lineage>
</organism>
<dbReference type="AlphaFoldDB" id="U6GC93"/>
<dbReference type="RefSeq" id="XP_013251936.1">
    <property type="nucleotide sequence ID" value="XM_013396482.1"/>
</dbReference>
<keyword evidence="1" id="KW-1133">Transmembrane helix</keyword>
<reference evidence="2" key="2">
    <citation type="submission" date="2013-10" db="EMBL/GenBank/DDBJ databases">
        <authorList>
            <person name="Aslett M."/>
        </authorList>
    </citation>
    <scope>NUCLEOTIDE SEQUENCE</scope>
    <source>
        <strain evidence="2">Houghton</strain>
    </source>
</reference>
<sequence>MSLRFTTDLRSSLPPTVLLAKAKLINVKKNGGNVQVEDTFIRIGAAAAVRTTFVVGCADTIFLLYWPVRWFAHDWLALTSAEEGVHILATVLSVIELGLKVLILALLLVPSITANTAEIAKRWSGSSGFIRVEMPSAEPQMQLTQTTPQAAAAQAAAAAPEYLTHTYAGAPTMRLGFA</sequence>
<dbReference type="GeneID" id="25270761"/>
<gene>
    <name evidence="2" type="ORF">EAH_00026910</name>
</gene>
<dbReference type="OrthoDB" id="336864at2759"/>
<dbReference type="VEuPathDB" id="ToxoDB:EAH_00026910"/>
<keyword evidence="1" id="KW-0812">Transmembrane</keyword>
<proteinExistence type="predicted"/>
<dbReference type="EMBL" id="HG670738">
    <property type="protein sequence ID" value="CDI77755.1"/>
    <property type="molecule type" value="Genomic_DNA"/>
</dbReference>
<feature type="transmembrane region" description="Helical" evidence="1">
    <location>
        <begin position="86"/>
        <end position="109"/>
    </location>
</feature>
<feature type="transmembrane region" description="Helical" evidence="1">
    <location>
        <begin position="47"/>
        <end position="66"/>
    </location>
</feature>
<protein>
    <submittedName>
        <fullName evidence="2">Uncharacterized protein</fullName>
    </submittedName>
</protein>
<evidence type="ECO:0000256" key="1">
    <source>
        <dbReference type="SAM" id="Phobius"/>
    </source>
</evidence>
<dbReference type="Proteomes" id="UP000018050">
    <property type="component" value="Unassembled WGS sequence"/>
</dbReference>
<keyword evidence="1" id="KW-0472">Membrane</keyword>
<accession>U6GC93</accession>
<keyword evidence="3" id="KW-1185">Reference proteome</keyword>
<name>U6GC93_EIMAC</name>
<evidence type="ECO:0000313" key="2">
    <source>
        <dbReference type="EMBL" id="CDI77755.1"/>
    </source>
</evidence>
<reference evidence="2" key="1">
    <citation type="submission" date="2013-10" db="EMBL/GenBank/DDBJ databases">
        <title>Genomic analysis of the causative agents of coccidiosis in chickens.</title>
        <authorList>
            <person name="Reid A.J."/>
            <person name="Blake D."/>
            <person name="Billington K."/>
            <person name="Browne H."/>
            <person name="Dunn M."/>
            <person name="Hung S."/>
            <person name="Kawahara F."/>
            <person name="Miranda-Saavedra D."/>
            <person name="Mourier T."/>
            <person name="Nagra H."/>
            <person name="Otto T.D."/>
            <person name="Rawlings N."/>
            <person name="Sanchez A."/>
            <person name="Sanders M."/>
            <person name="Subramaniam C."/>
            <person name="Tay Y."/>
            <person name="Dear P."/>
            <person name="Doerig C."/>
            <person name="Gruber A."/>
            <person name="Parkinson J."/>
            <person name="Shirley M."/>
            <person name="Wan K.L."/>
            <person name="Berriman M."/>
            <person name="Tomley F."/>
            <person name="Pain A."/>
        </authorList>
    </citation>
    <scope>NUCLEOTIDE SEQUENCE</scope>
    <source>
        <strain evidence="2">Houghton</strain>
    </source>
</reference>
<evidence type="ECO:0000313" key="3">
    <source>
        <dbReference type="Proteomes" id="UP000018050"/>
    </source>
</evidence>